<keyword evidence="4 6" id="KW-0949">S-adenosyl-L-methionine</keyword>
<dbReference type="PANTHER" id="PTHR11061">
    <property type="entry name" value="RNA M5U METHYLTRANSFERASE"/>
    <property type="match status" value="1"/>
</dbReference>
<proteinExistence type="inferred from homology"/>
<keyword evidence="1" id="KW-0004">4Fe-4S</keyword>
<dbReference type="GO" id="GO:0070475">
    <property type="term" value="P:rRNA base methylation"/>
    <property type="evidence" value="ECO:0007669"/>
    <property type="project" value="TreeGrafter"/>
</dbReference>
<dbReference type="PROSITE" id="PS01230">
    <property type="entry name" value="TRMA_1"/>
    <property type="match status" value="1"/>
</dbReference>
<evidence type="ECO:0000256" key="7">
    <source>
        <dbReference type="PROSITE-ProRule" id="PRU10015"/>
    </source>
</evidence>
<evidence type="ECO:0000256" key="4">
    <source>
        <dbReference type="ARBA" id="ARBA00022691"/>
    </source>
</evidence>
<organism evidence="8 9">
    <name type="scientific">Palleronia pelagia</name>
    <dbReference type="NCBI Taxonomy" id="387096"/>
    <lineage>
        <taxon>Bacteria</taxon>
        <taxon>Pseudomonadati</taxon>
        <taxon>Pseudomonadota</taxon>
        <taxon>Alphaproteobacteria</taxon>
        <taxon>Rhodobacterales</taxon>
        <taxon>Roseobacteraceae</taxon>
        <taxon>Palleronia</taxon>
    </lineage>
</organism>
<feature type="binding site" evidence="6">
    <location>
        <position position="288"/>
    </location>
    <ligand>
        <name>S-adenosyl-L-methionine</name>
        <dbReference type="ChEBI" id="CHEBI:59789"/>
    </ligand>
</feature>
<feature type="active site" description="Nucleophile" evidence="6">
    <location>
        <position position="362"/>
    </location>
</feature>
<dbReference type="InterPro" id="IPR030390">
    <property type="entry name" value="MeTrfase_TrmA_AS"/>
</dbReference>
<dbReference type="InterPro" id="IPR010280">
    <property type="entry name" value="U5_MeTrfase_fam"/>
</dbReference>
<dbReference type="Gene3D" id="2.40.50.1070">
    <property type="match status" value="1"/>
</dbReference>
<evidence type="ECO:0000256" key="5">
    <source>
        <dbReference type="ARBA" id="ARBA00023014"/>
    </source>
</evidence>
<dbReference type="PROSITE" id="PS51687">
    <property type="entry name" value="SAM_MT_RNA_M5U"/>
    <property type="match status" value="1"/>
</dbReference>
<evidence type="ECO:0000313" key="8">
    <source>
        <dbReference type="EMBL" id="SEN23858.1"/>
    </source>
</evidence>
<keyword evidence="9" id="KW-1185">Reference proteome</keyword>
<dbReference type="OrthoDB" id="9804590at2"/>
<dbReference type="GO" id="GO:0070041">
    <property type="term" value="F:rRNA (uridine-C5-)-methyltransferase activity"/>
    <property type="evidence" value="ECO:0007669"/>
    <property type="project" value="TreeGrafter"/>
</dbReference>
<comment type="similarity">
    <text evidence="6">Belongs to the class I-like SAM-binding methyltransferase superfamily. RNA M5U methyltransferase family.</text>
</comment>
<evidence type="ECO:0000256" key="3">
    <source>
        <dbReference type="ARBA" id="ARBA00022679"/>
    </source>
</evidence>
<dbReference type="Gene3D" id="3.40.50.150">
    <property type="entry name" value="Vaccinia Virus protein VP39"/>
    <property type="match status" value="1"/>
</dbReference>
<reference evidence="9" key="1">
    <citation type="submission" date="2016-10" db="EMBL/GenBank/DDBJ databases">
        <authorList>
            <person name="Varghese N."/>
            <person name="Submissions S."/>
        </authorList>
    </citation>
    <scope>NUCLEOTIDE SEQUENCE [LARGE SCALE GENOMIC DNA]</scope>
    <source>
        <strain evidence="9">DSM 26893</strain>
    </source>
</reference>
<name>A0A1H8EYP0_9RHOB</name>
<dbReference type="Pfam" id="PF05958">
    <property type="entry name" value="tRNA_U5-meth_tr"/>
    <property type="match status" value="1"/>
</dbReference>
<evidence type="ECO:0000256" key="6">
    <source>
        <dbReference type="PROSITE-ProRule" id="PRU01024"/>
    </source>
</evidence>
<dbReference type="AlphaFoldDB" id="A0A1H8EYP0"/>
<keyword evidence="1" id="KW-0408">Iron</keyword>
<dbReference type="PANTHER" id="PTHR11061:SF49">
    <property type="entry name" value="23S RRNA (URACIL(1939)-C(5))-METHYLTRANSFERASE RLMD"/>
    <property type="match status" value="1"/>
</dbReference>
<dbReference type="Gene3D" id="2.40.50.140">
    <property type="entry name" value="Nucleic acid-binding proteins"/>
    <property type="match status" value="1"/>
</dbReference>
<feature type="binding site" evidence="6">
    <location>
        <position position="268"/>
    </location>
    <ligand>
        <name>S-adenosyl-L-methionine</name>
        <dbReference type="ChEBI" id="CHEBI:59789"/>
    </ligand>
</feature>
<sequence length="404" mass="42833">METVTITRLGHLGDGIAPGPVFVPRALPNETVRGRVMGDRMPIPEIVTPSPERVTPACPHYDRCGACALMHASDTFVARFKVRVVAQALAAQGLPAPITGIATSPPASRRRAVLSARRSRDGVEIGFHERASDRIVPVPHCRVLVPQIVKALPVLSDLVAAGAGRKDTLSLAVTHGPAGLDVVVSGGKEPDRALSEELARIAGTADLARLTWGDIPIAQARPPHQMFGDVACVPPPGAFLQATKSGEAALWRAVRDIVGDAKRVADLFAGCGTFALPLSRQAEVVAVEGLRSLSDATRAAWQKAGGLHALEAETRDLFQRPLLASELGRLDAVVIDPPRAGAEAQFAELAQSEVPVIAAVSCNPVTFARDVAIAQRGGYRLKSVKVVDQFRWSPHVELVAHLSR</sequence>
<feature type="binding site" evidence="6">
    <location>
        <position position="336"/>
    </location>
    <ligand>
        <name>S-adenosyl-L-methionine</name>
        <dbReference type="ChEBI" id="CHEBI:59789"/>
    </ligand>
</feature>
<feature type="binding site" evidence="6">
    <location>
        <position position="241"/>
    </location>
    <ligand>
        <name>S-adenosyl-L-methionine</name>
        <dbReference type="ChEBI" id="CHEBI:59789"/>
    </ligand>
</feature>
<keyword evidence="5" id="KW-0411">Iron-sulfur</keyword>
<keyword evidence="3 6" id="KW-0808">Transferase</keyword>
<accession>A0A1H8EYP0</accession>
<keyword evidence="1" id="KW-0479">Metal-binding</keyword>
<feature type="active site" evidence="7">
    <location>
        <position position="362"/>
    </location>
</feature>
<protein>
    <submittedName>
        <fullName evidence="8">23S rRNA m(5)U-1939 methyltransferase</fullName>
    </submittedName>
</protein>
<evidence type="ECO:0000256" key="2">
    <source>
        <dbReference type="ARBA" id="ARBA00022603"/>
    </source>
</evidence>
<evidence type="ECO:0000313" key="9">
    <source>
        <dbReference type="Proteomes" id="UP000199372"/>
    </source>
</evidence>
<dbReference type="EMBL" id="FOCM01000003">
    <property type="protein sequence ID" value="SEN23858.1"/>
    <property type="molecule type" value="Genomic_DNA"/>
</dbReference>
<dbReference type="InterPro" id="IPR012340">
    <property type="entry name" value="NA-bd_OB-fold"/>
</dbReference>
<dbReference type="Proteomes" id="UP000199372">
    <property type="component" value="Unassembled WGS sequence"/>
</dbReference>
<dbReference type="SUPFAM" id="SSF53335">
    <property type="entry name" value="S-adenosyl-L-methionine-dependent methyltransferases"/>
    <property type="match status" value="1"/>
</dbReference>
<evidence type="ECO:0000256" key="1">
    <source>
        <dbReference type="ARBA" id="ARBA00022485"/>
    </source>
</evidence>
<dbReference type="InterPro" id="IPR029063">
    <property type="entry name" value="SAM-dependent_MTases_sf"/>
</dbReference>
<dbReference type="RefSeq" id="WP_091844954.1">
    <property type="nucleotide sequence ID" value="NZ_FOCM01000003.1"/>
</dbReference>
<keyword evidence="2 6" id="KW-0489">Methyltransferase</keyword>
<gene>
    <name evidence="8" type="ORF">SAMN04488011_103127</name>
</gene>
<dbReference type="GO" id="GO:0051536">
    <property type="term" value="F:iron-sulfur cluster binding"/>
    <property type="evidence" value="ECO:0007669"/>
    <property type="project" value="UniProtKB-KW"/>
</dbReference>